<organism evidence="1 2">
    <name type="scientific">Thermococcus litoralis (strain ATCC 51850 / DSM 5473 / JCM 8560 / NS-C)</name>
    <dbReference type="NCBI Taxonomy" id="523849"/>
    <lineage>
        <taxon>Archaea</taxon>
        <taxon>Methanobacteriati</taxon>
        <taxon>Methanobacteriota</taxon>
        <taxon>Thermococci</taxon>
        <taxon>Thermococcales</taxon>
        <taxon>Thermococcaceae</taxon>
        <taxon>Thermococcus</taxon>
    </lineage>
</organism>
<proteinExistence type="predicted"/>
<dbReference type="AlphaFoldDB" id="H3ZQ17"/>
<accession>H3ZQ17</accession>
<protein>
    <submittedName>
        <fullName evidence="1">Uncharacterized protein</fullName>
    </submittedName>
</protein>
<sequence length="76" mass="9074">MSDLTIRLWVSENGDLGTLILFELEEEGKQFSVYYDDYWENMEKELRAKGFPEHVIMFVYGFLRKYGRIVLESDGR</sequence>
<dbReference type="KEGG" id="tlt:OCC_02977"/>
<evidence type="ECO:0000313" key="2">
    <source>
        <dbReference type="Proteomes" id="UP000015502"/>
    </source>
</evidence>
<evidence type="ECO:0000313" key="1">
    <source>
        <dbReference type="EMBL" id="EHR77980.1"/>
    </source>
</evidence>
<dbReference type="HOGENOM" id="CLU_2646119_0_0_2"/>
<dbReference type="PaxDb" id="523849-OCC_02977"/>
<reference evidence="1 2" key="1">
    <citation type="journal article" date="2012" name="J. Bacteriol.">
        <title>Genome sequence of the model hyperthermophilic archaeon Thermococcus litoralis NS-C.</title>
        <authorList>
            <person name="Gardner A.F."/>
            <person name="Kumar S."/>
            <person name="Perler F.B."/>
        </authorList>
    </citation>
    <scope>NUCLEOTIDE SEQUENCE [LARGE SCALE GENOMIC DNA]</scope>
    <source>
        <strain evidence="2">ATCC 51850 / DSM 5473 / JCM 8560 / NS-C</strain>
    </source>
</reference>
<dbReference type="EMBL" id="CP006670">
    <property type="protein sequence ID" value="EHR77980.1"/>
    <property type="molecule type" value="Genomic_DNA"/>
</dbReference>
<name>H3ZQ17_THELN</name>
<gene>
    <name evidence="1" type="ORF">OCC_02977</name>
</gene>
<dbReference type="Proteomes" id="UP000015502">
    <property type="component" value="Chromosome"/>
</dbReference>
<keyword evidence="2" id="KW-1185">Reference proteome</keyword>
<dbReference type="STRING" id="523849.OCC_02977"/>